<dbReference type="AlphaFoldDB" id="A0A0L8VBY2"/>
<keyword evidence="1" id="KW-0472">Membrane</keyword>
<feature type="transmembrane region" description="Helical" evidence="1">
    <location>
        <begin position="12"/>
        <end position="27"/>
    </location>
</feature>
<proteinExistence type="predicted"/>
<keyword evidence="1" id="KW-0812">Transmembrane</keyword>
<feature type="transmembrane region" description="Helical" evidence="1">
    <location>
        <begin position="33"/>
        <end position="51"/>
    </location>
</feature>
<sequence>MKPDEQAGADQIRFIFWILNYFVLLASNRRNVFLYLIVLSGKSISVFNIIATNELCYTV</sequence>
<dbReference type="STRING" id="1409788.NC99_12160"/>
<dbReference type="Proteomes" id="UP000036958">
    <property type="component" value="Unassembled WGS sequence"/>
</dbReference>
<accession>A0A0L8VBY2</accession>
<dbReference type="EMBL" id="LGIA01000057">
    <property type="protein sequence ID" value="KOH45971.1"/>
    <property type="molecule type" value="Genomic_DNA"/>
</dbReference>
<organism evidence="2 3">
    <name type="scientific">Sunxiuqinia dokdonensis</name>
    <dbReference type="NCBI Taxonomy" id="1409788"/>
    <lineage>
        <taxon>Bacteria</taxon>
        <taxon>Pseudomonadati</taxon>
        <taxon>Bacteroidota</taxon>
        <taxon>Bacteroidia</taxon>
        <taxon>Marinilabiliales</taxon>
        <taxon>Prolixibacteraceae</taxon>
        <taxon>Sunxiuqinia</taxon>
    </lineage>
</organism>
<name>A0A0L8VBY2_9BACT</name>
<comment type="caution">
    <text evidence="2">The sequence shown here is derived from an EMBL/GenBank/DDBJ whole genome shotgun (WGS) entry which is preliminary data.</text>
</comment>
<gene>
    <name evidence="2" type="ORF">NC99_12160</name>
</gene>
<protein>
    <submittedName>
        <fullName evidence="2">Uncharacterized protein</fullName>
    </submittedName>
</protein>
<evidence type="ECO:0000313" key="2">
    <source>
        <dbReference type="EMBL" id="KOH45971.1"/>
    </source>
</evidence>
<evidence type="ECO:0000256" key="1">
    <source>
        <dbReference type="SAM" id="Phobius"/>
    </source>
</evidence>
<evidence type="ECO:0000313" key="3">
    <source>
        <dbReference type="Proteomes" id="UP000036958"/>
    </source>
</evidence>
<keyword evidence="3" id="KW-1185">Reference proteome</keyword>
<keyword evidence="1" id="KW-1133">Transmembrane helix</keyword>
<reference evidence="3" key="1">
    <citation type="submission" date="2015-07" db="EMBL/GenBank/DDBJ databases">
        <title>Genome sequencing of Sunxiuqinia dokdonensis strain SK.</title>
        <authorList>
            <person name="Ahn S."/>
            <person name="Kim B.-C."/>
        </authorList>
    </citation>
    <scope>NUCLEOTIDE SEQUENCE [LARGE SCALE GENOMIC DNA]</scope>
    <source>
        <strain evidence="3">SK</strain>
    </source>
</reference>